<evidence type="ECO:0000313" key="4">
    <source>
        <dbReference type="EnsemblPlants" id="KRH19252"/>
    </source>
</evidence>
<dbReference type="Proteomes" id="UP000008827">
    <property type="component" value="Chromosome 13"/>
</dbReference>
<dbReference type="PaxDb" id="3847-GLYMA13G16731.1"/>
<dbReference type="Pfam" id="PF21745">
    <property type="entry name" value="PMI1_PMIR1-2_C"/>
    <property type="match status" value="1"/>
</dbReference>
<feature type="region of interest" description="Disordered" evidence="1">
    <location>
        <begin position="738"/>
        <end position="782"/>
    </location>
</feature>
<accession>K7LYY6</accession>
<keyword evidence="5" id="KW-1185">Reference proteome</keyword>
<feature type="compositionally biased region" description="Polar residues" evidence="1">
    <location>
        <begin position="770"/>
        <end position="782"/>
    </location>
</feature>
<dbReference type="PANTHER" id="PTHR33414">
    <property type="entry name" value="PROTEIN PLASTID MOVEMENT IMPAIRED 1-RELATED 1"/>
    <property type="match status" value="1"/>
</dbReference>
<dbReference type="InterPro" id="IPR019448">
    <property type="entry name" value="NT-C2"/>
</dbReference>
<dbReference type="HOGENOM" id="CLU_358402_0_0_1"/>
<evidence type="ECO:0000256" key="1">
    <source>
        <dbReference type="SAM" id="MobiDB-lite"/>
    </source>
</evidence>
<dbReference type="OMA" id="WGSITQQ"/>
<reference evidence="3" key="3">
    <citation type="submission" date="2018-07" db="EMBL/GenBank/DDBJ databases">
        <title>WGS assembly of Glycine max.</title>
        <authorList>
            <person name="Schmutz J."/>
            <person name="Cannon S."/>
            <person name="Schlueter J."/>
            <person name="Ma J."/>
            <person name="Mitros T."/>
            <person name="Nelson W."/>
            <person name="Hyten D."/>
            <person name="Song Q."/>
            <person name="Thelen J."/>
            <person name="Cheng J."/>
            <person name="Xu D."/>
            <person name="Hellsten U."/>
            <person name="May G."/>
            <person name="Yu Y."/>
            <person name="Sakurai T."/>
            <person name="Umezawa T."/>
            <person name="Bhattacharyya M."/>
            <person name="Sandhu D."/>
            <person name="Valliyodan B."/>
            <person name="Lindquist E."/>
            <person name="Peto M."/>
            <person name="Grant D."/>
            <person name="Shu S."/>
            <person name="Goodstein D."/>
            <person name="Barry K."/>
            <person name="Futrell-Griggs M."/>
            <person name="Abernathy B."/>
            <person name="Du J."/>
            <person name="Tian Z."/>
            <person name="Zhu L."/>
            <person name="Gill N."/>
            <person name="Joshi T."/>
            <person name="Libault M."/>
            <person name="Sethuraman A."/>
            <person name="Zhang X."/>
            <person name="Shinozaki K."/>
            <person name="Nguyen H."/>
            <person name="Wing R."/>
            <person name="Cregan P."/>
            <person name="Specht J."/>
            <person name="Grimwood J."/>
            <person name="Rokhsar D."/>
            <person name="Stacey G."/>
            <person name="Shoemaker R."/>
            <person name="Jackson S."/>
        </authorList>
    </citation>
    <scope>NUCLEOTIDE SEQUENCE</scope>
    <source>
        <tissue evidence="3">Callus</tissue>
    </source>
</reference>
<dbReference type="PANTHER" id="PTHR33414:SF1">
    <property type="entry name" value="PROTEIN PLASTID MOVEMENT IMPAIRED 1-RELATED 1"/>
    <property type="match status" value="1"/>
</dbReference>
<dbReference type="EnsemblPlants" id="KRH19252">
    <property type="protein sequence ID" value="KRH19252"/>
    <property type="gene ID" value="GLYMA_13G107600"/>
</dbReference>
<gene>
    <name evidence="3" type="ORF">GLYMA_13G107600</name>
</gene>
<sequence>MSKTEGGQKSAEEENDVLLKDNWKPLKALCLTRNKRFNCSFSVQVHLIEGLPLSFNDFSLCVHWKRRGALLVTPPAKVIQGVAEFQDILTRNCSIHGSRSGPHNSAKYEAKHFMLLLSLEKNSGKWTTSFVLSGTARGAVMNVSFGYVIAFDEEKSCSPQHGKPELEVFKENIDLIKLVVCDSEKEKPEENSGNEGKTCSLVHVKPELDVFQEILETVKPDDYRLPDSGIESFKEREGNEFSVIDQGIEFSPNKRVKLEESIIKAVVDACTVDSTWALYTDALCYMNFLKKDGLCTKELLLQELELALNSVSELETVAMESPNIMEAKSEYKLRKSHSLDDVTESVASGFLSMLGLDHSPMGLSFESEPESPRECLLRQFKKEALSEGFSLPKNGGFLWSMNPSLFRNSRSGGTLIMQVSNPLVMLAEMGSGIMEILQCLASLGIEKLSMQANKLIPLEDITGKTMQQISREAKLVLEETHRQYHLQHDLVTGQDSICTQSGLKGTLSGGLESDKFSSSSIGDQRGSEFVSLEDLAPLAMDKDEPSNIIAQSLGGICALQGNKGVSISGSLSLDGAAALRLIQSGMLNEDEPSNIIAQSLGGICALQGNKWGEKDSSSDGVDGIIGLSLTLDEWMRLDCGEIDDDIDNIGEHTSKLLAAHHIMPVGTPMLSLIQVERVFVPPKQKIDWLVSEAGNNNDECEIVAKVELKANKEDKSSEEEEEAIPQFRITEVHVAGLKTEPHKKKSGSRWLIASGMGKNNKDPLLKSKGVSKSSAKITTANV</sequence>
<evidence type="ECO:0000313" key="5">
    <source>
        <dbReference type="Proteomes" id="UP000008827"/>
    </source>
</evidence>
<evidence type="ECO:0000313" key="3">
    <source>
        <dbReference type="EMBL" id="KRH19252.1"/>
    </source>
</evidence>
<dbReference type="PROSITE" id="PS51840">
    <property type="entry name" value="C2_NT"/>
    <property type="match status" value="1"/>
</dbReference>
<dbReference type="Gramene" id="KRH19252">
    <property type="protein sequence ID" value="KRH19252"/>
    <property type="gene ID" value="GLYMA_13G107600"/>
</dbReference>
<dbReference type="InParanoid" id="K7LYY6"/>
<organism evidence="4">
    <name type="scientific">Glycine max</name>
    <name type="common">Soybean</name>
    <name type="synonym">Glycine hispida</name>
    <dbReference type="NCBI Taxonomy" id="3847"/>
    <lineage>
        <taxon>Eukaryota</taxon>
        <taxon>Viridiplantae</taxon>
        <taxon>Streptophyta</taxon>
        <taxon>Embryophyta</taxon>
        <taxon>Tracheophyta</taxon>
        <taxon>Spermatophyta</taxon>
        <taxon>Magnoliopsida</taxon>
        <taxon>eudicotyledons</taxon>
        <taxon>Gunneridae</taxon>
        <taxon>Pentapetalae</taxon>
        <taxon>rosids</taxon>
        <taxon>fabids</taxon>
        <taxon>Fabales</taxon>
        <taxon>Fabaceae</taxon>
        <taxon>Papilionoideae</taxon>
        <taxon>50 kb inversion clade</taxon>
        <taxon>NPAAA clade</taxon>
        <taxon>indigoferoid/millettioid clade</taxon>
        <taxon>Phaseoleae</taxon>
        <taxon>Glycine</taxon>
        <taxon>Glycine subgen. Soja</taxon>
    </lineage>
</organism>
<feature type="domain" description="C2 NT-type" evidence="2">
    <location>
        <begin position="29"/>
        <end position="214"/>
    </location>
</feature>
<protein>
    <recommendedName>
        <fullName evidence="2">C2 NT-type domain-containing protein</fullName>
    </recommendedName>
</protein>
<dbReference type="Pfam" id="PF10358">
    <property type="entry name" value="NT-C2"/>
    <property type="match status" value="1"/>
</dbReference>
<dbReference type="InterPro" id="IPR039614">
    <property type="entry name" value="PMI1-like"/>
</dbReference>
<reference evidence="4" key="2">
    <citation type="submission" date="2018-02" db="UniProtKB">
        <authorList>
            <consortium name="EnsemblPlants"/>
        </authorList>
    </citation>
    <scope>IDENTIFICATION</scope>
    <source>
        <strain evidence="4">Williams 82</strain>
    </source>
</reference>
<reference evidence="3 4" key="1">
    <citation type="journal article" date="2010" name="Nature">
        <title>Genome sequence of the palaeopolyploid soybean.</title>
        <authorList>
            <person name="Schmutz J."/>
            <person name="Cannon S.B."/>
            <person name="Schlueter J."/>
            <person name="Ma J."/>
            <person name="Mitros T."/>
            <person name="Nelson W."/>
            <person name="Hyten D.L."/>
            <person name="Song Q."/>
            <person name="Thelen J.J."/>
            <person name="Cheng J."/>
            <person name="Xu D."/>
            <person name="Hellsten U."/>
            <person name="May G.D."/>
            <person name="Yu Y."/>
            <person name="Sakurai T."/>
            <person name="Umezawa T."/>
            <person name="Bhattacharyya M.K."/>
            <person name="Sandhu D."/>
            <person name="Valliyodan B."/>
            <person name="Lindquist E."/>
            <person name="Peto M."/>
            <person name="Grant D."/>
            <person name="Shu S."/>
            <person name="Goodstein D."/>
            <person name="Barry K."/>
            <person name="Futrell-Griggs M."/>
            <person name="Abernathy B."/>
            <person name="Du J."/>
            <person name="Tian Z."/>
            <person name="Zhu L."/>
            <person name="Gill N."/>
            <person name="Joshi T."/>
            <person name="Libault M."/>
            <person name="Sethuraman A."/>
            <person name="Zhang X.-C."/>
            <person name="Shinozaki K."/>
            <person name="Nguyen H.T."/>
            <person name="Wing R.A."/>
            <person name="Cregan P."/>
            <person name="Specht J."/>
            <person name="Grimwood J."/>
            <person name="Rokhsar D."/>
            <person name="Stacey G."/>
            <person name="Shoemaker R.C."/>
            <person name="Jackson S.A."/>
        </authorList>
    </citation>
    <scope>NUCLEOTIDE SEQUENCE [LARGE SCALE GENOMIC DNA]</scope>
    <source>
        <strain evidence="4">cv. Williams 82</strain>
        <tissue evidence="3">Callus</tissue>
    </source>
</reference>
<dbReference type="eggNOG" id="ENOG502QW28">
    <property type="taxonomic scope" value="Eukaryota"/>
</dbReference>
<dbReference type="AlphaFoldDB" id="K7LYY6"/>
<dbReference type="EMBL" id="CM000846">
    <property type="protein sequence ID" value="KRH19252.1"/>
    <property type="molecule type" value="Genomic_DNA"/>
</dbReference>
<proteinExistence type="predicted"/>
<name>K7LYY6_SOYBN</name>
<dbReference type="InterPro" id="IPR048972">
    <property type="entry name" value="PMI1_PMIR1-2_C"/>
</dbReference>
<evidence type="ECO:0000259" key="2">
    <source>
        <dbReference type="PROSITE" id="PS51840"/>
    </source>
</evidence>